<dbReference type="EMBL" id="LNQE01001655">
    <property type="protein sequence ID" value="KUG14482.1"/>
    <property type="molecule type" value="Genomic_DNA"/>
</dbReference>
<evidence type="ECO:0008006" key="2">
    <source>
        <dbReference type="Google" id="ProtNLM"/>
    </source>
</evidence>
<gene>
    <name evidence="1" type="ORF">ASZ90_015880</name>
</gene>
<accession>A0A0W8F1L6</accession>
<name>A0A0W8F1L6_9ZZZZ</name>
<proteinExistence type="predicted"/>
<reference evidence="1" key="1">
    <citation type="journal article" date="2015" name="Proc. Natl. Acad. Sci. U.S.A.">
        <title>Networks of energetic and metabolic interactions define dynamics in microbial communities.</title>
        <authorList>
            <person name="Embree M."/>
            <person name="Liu J.K."/>
            <person name="Al-Bassam M.M."/>
            <person name="Zengler K."/>
        </authorList>
    </citation>
    <scope>NUCLEOTIDE SEQUENCE</scope>
</reference>
<comment type="caution">
    <text evidence="1">The sequence shown here is derived from an EMBL/GenBank/DDBJ whole genome shotgun (WGS) entry which is preliminary data.</text>
</comment>
<sequence length="355" mass="40556">MIPTYAIRFYRIYDIGEETDLSSLEKALARSMVIARASFVRVRPASMTIAEPPLLIRLPPVSVQHGTDSFTCSVSVRIFDFGAISICLILEERDAPAALLEPAALRFPGQAGLDHHFGAALAQVHEILTPYIGDRNIDQRFFDDYTIYLADHLDDAVDPVTVLLGEKLDFSAGLRNDTLKHQLSYEISDRAILSWSGAILVGPEHPADLIELIEFAAVQVFELRFYDRELSSHMAKMFDDIEVADKLFWYRKLRQYHALMKVLMRTQTEVSEVIEKVNNLIKITDDVYYARVYAMALQVLRSTQWTESVNRRMEVIRENYRMLSDEVDVQHSNFLEWVIIILIAIEVAIFLPGVL</sequence>
<organism evidence="1">
    <name type="scientific">hydrocarbon metagenome</name>
    <dbReference type="NCBI Taxonomy" id="938273"/>
    <lineage>
        <taxon>unclassified sequences</taxon>
        <taxon>metagenomes</taxon>
        <taxon>ecological metagenomes</taxon>
    </lineage>
</organism>
<dbReference type="AlphaFoldDB" id="A0A0W8F1L6"/>
<protein>
    <recommendedName>
        <fullName evidence="2">DUF155 domain-containing protein</fullName>
    </recommendedName>
</protein>
<evidence type="ECO:0000313" key="1">
    <source>
        <dbReference type="EMBL" id="KUG14482.1"/>
    </source>
</evidence>